<sequence>MDIFNIPVEMKLEIFSYLDLTDMSAIISASPTMLRCFETNEQRILKEYKTEIGDFYQSLSNIFLAYHVGRLYRIRERHCIDTQEMVKTQVRPVLDEIRKLNFAKAWNEPGLSPVQLKMARDSEPFIREGLATRSRVFLLQDPAFKERREAYIESILLFECYTKIFYHDGGFLFTGRSDILDNLRLFNRPTCGQIPPTQSKQLYRFELQSQFRDLYKMGRRPLDDIPWISEPTVVQEQFQMHLMMQGYSFLDRLQRLDPIDRVKELRLRLWHFDKRNKWAQYEDLTREIQSALDVWINRNSNWY</sequence>
<keyword evidence="2" id="KW-1185">Reference proteome</keyword>
<dbReference type="GeneID" id="41991343"/>
<evidence type="ECO:0000313" key="1">
    <source>
        <dbReference type="EMBL" id="RBR25288.1"/>
    </source>
</evidence>
<name>A0A366S8Q4_9HYPO</name>
<dbReference type="Proteomes" id="UP000253153">
    <property type="component" value="Unassembled WGS sequence"/>
</dbReference>
<gene>
    <name evidence="1" type="ORF">FIESC28_01897</name>
</gene>
<reference evidence="1 2" key="1">
    <citation type="submission" date="2018-06" db="EMBL/GenBank/DDBJ databases">
        <title>Fusarium incarnatum-equiseti species complex species 28.</title>
        <authorList>
            <person name="Gardiner D.M."/>
        </authorList>
    </citation>
    <scope>NUCLEOTIDE SEQUENCE [LARGE SCALE GENOMIC DNA]</scope>
    <source>
        <strain evidence="1 2">FIESC_28</strain>
    </source>
</reference>
<organism evidence="1 2">
    <name type="scientific">Fusarium coffeatum</name>
    <dbReference type="NCBI Taxonomy" id="231269"/>
    <lineage>
        <taxon>Eukaryota</taxon>
        <taxon>Fungi</taxon>
        <taxon>Dikarya</taxon>
        <taxon>Ascomycota</taxon>
        <taxon>Pezizomycotina</taxon>
        <taxon>Sordariomycetes</taxon>
        <taxon>Hypocreomycetidae</taxon>
        <taxon>Hypocreales</taxon>
        <taxon>Nectriaceae</taxon>
        <taxon>Fusarium</taxon>
        <taxon>Fusarium incarnatum-equiseti species complex</taxon>
    </lineage>
</organism>
<evidence type="ECO:0008006" key="3">
    <source>
        <dbReference type="Google" id="ProtNLM"/>
    </source>
</evidence>
<dbReference type="EMBL" id="QKXC01000040">
    <property type="protein sequence ID" value="RBR25288.1"/>
    <property type="molecule type" value="Genomic_DNA"/>
</dbReference>
<evidence type="ECO:0000313" key="2">
    <source>
        <dbReference type="Proteomes" id="UP000253153"/>
    </source>
</evidence>
<comment type="caution">
    <text evidence="1">The sequence shown here is derived from an EMBL/GenBank/DDBJ whole genome shotgun (WGS) entry which is preliminary data.</text>
</comment>
<dbReference type="OrthoDB" id="5015615at2759"/>
<accession>A0A366S8Q4</accession>
<proteinExistence type="predicted"/>
<dbReference type="RefSeq" id="XP_031019879.1">
    <property type="nucleotide sequence ID" value="XM_031156047.1"/>
</dbReference>
<dbReference type="AlphaFoldDB" id="A0A366S8Q4"/>
<protein>
    <recommendedName>
        <fullName evidence="3">F-box domain-containing protein</fullName>
    </recommendedName>
</protein>